<feature type="binding site" evidence="14 15">
    <location>
        <position position="185"/>
    </location>
    <ligand>
        <name>a divalent metal cation</name>
        <dbReference type="ChEBI" id="CHEBI:60240"/>
    </ligand>
</feature>
<evidence type="ECO:0000256" key="11">
    <source>
        <dbReference type="ARBA" id="ARBA00022759"/>
    </source>
</evidence>
<evidence type="ECO:0000256" key="15">
    <source>
        <dbReference type="PROSITE-ProRule" id="PRU01319"/>
    </source>
</evidence>
<dbReference type="InterPro" id="IPR024567">
    <property type="entry name" value="RNase_HII/HIII_dom"/>
</dbReference>
<evidence type="ECO:0000313" key="19">
    <source>
        <dbReference type="Proteomes" id="UP000032250"/>
    </source>
</evidence>
<sequence>MNINNLENIRYNEIKEFADKIKKEFTFSQKQEIMDIIEKLNKDSRKNVIKLGESLEKFLNKYEEELKRINTMYNFDRRYGNSYLIAGVDEVGRGPLAGPIVAAAVVLDLNVEEMHRILNIKDSKKLSEKKREELDIIIREKAISYNIALVDNRTIDERGIAWSNNEVLKRAVEGLNVKPDLVLSDGYAVKNLNIRNEFIIKGDSKSVSIASASIIAKVYRDNMMKEYSKELSMYGFNHNAGYGTEEHIQAIKKYGTSKIHRMSFLTNIL</sequence>
<keyword evidence="10 14" id="KW-0479">Metal-binding</keyword>
<evidence type="ECO:0000256" key="3">
    <source>
        <dbReference type="ARBA" id="ARBA00004065"/>
    </source>
</evidence>
<evidence type="ECO:0000313" key="18">
    <source>
        <dbReference type="EMBL" id="KIS24266.1"/>
    </source>
</evidence>
<dbReference type="AlphaFoldDB" id="A0A0D1BZR0"/>
<reference evidence="18 19" key="1">
    <citation type="submission" date="2014-06" db="EMBL/GenBank/DDBJ databases">
        <title>Genome characterization of distinct group I Clostridium botulinum lineages.</title>
        <authorList>
            <person name="Giordani F."/>
            <person name="Anselmo A."/>
            <person name="Fillo S."/>
            <person name="Palozzi A.M."/>
            <person name="Fortunato A."/>
            <person name="Gentile B."/>
            <person name="Ciammaruconi A."/>
            <person name="Anniballi F."/>
            <person name="De Medici D."/>
            <person name="Lista F."/>
        </authorList>
    </citation>
    <scope>NUCLEOTIDE SEQUENCE [LARGE SCALE GENOMIC DNA]</scope>
    <source>
        <strain evidence="18 19">B2 450</strain>
    </source>
</reference>
<evidence type="ECO:0000256" key="13">
    <source>
        <dbReference type="ARBA" id="ARBA00023211"/>
    </source>
</evidence>
<dbReference type="GO" id="GO:0043137">
    <property type="term" value="P:DNA replication, removal of RNA primer"/>
    <property type="evidence" value="ECO:0007669"/>
    <property type="project" value="TreeGrafter"/>
</dbReference>
<dbReference type="InterPro" id="IPR012337">
    <property type="entry name" value="RNaseH-like_sf"/>
</dbReference>
<dbReference type="Proteomes" id="UP000032250">
    <property type="component" value="Unassembled WGS sequence"/>
</dbReference>
<organism evidence="18 19">
    <name type="scientific">Clostridium botulinum B2 450</name>
    <dbReference type="NCBI Taxonomy" id="1379739"/>
    <lineage>
        <taxon>Bacteria</taxon>
        <taxon>Bacillati</taxon>
        <taxon>Bacillota</taxon>
        <taxon>Clostridia</taxon>
        <taxon>Eubacteriales</taxon>
        <taxon>Clostridiaceae</taxon>
        <taxon>Clostridium</taxon>
    </lineage>
</organism>
<proteinExistence type="inferred from homology"/>
<comment type="subcellular location">
    <subcellularLocation>
        <location evidence="4 14">Cytoplasm</location>
    </subcellularLocation>
</comment>
<evidence type="ECO:0000259" key="17">
    <source>
        <dbReference type="PROSITE" id="PS51975"/>
    </source>
</evidence>
<comment type="catalytic activity">
    <reaction evidence="1 14 15 16">
        <text>Endonucleolytic cleavage to 5'-phosphomonoester.</text>
        <dbReference type="EC" id="3.1.26.4"/>
    </reaction>
</comment>
<comment type="cofactor">
    <cofactor evidence="14 15">
        <name>Mn(2+)</name>
        <dbReference type="ChEBI" id="CHEBI:29035"/>
    </cofactor>
    <cofactor evidence="14 15">
        <name>Mg(2+)</name>
        <dbReference type="ChEBI" id="CHEBI:18420"/>
    </cofactor>
    <text evidence="14 15">Manganese or magnesium. Binds 1 divalent metal ion per monomer in the absence of substrate. May bind a second metal ion after substrate binding.</text>
</comment>
<keyword evidence="11 14" id="KW-0255">Endonuclease</keyword>
<dbReference type="PANTHER" id="PTHR10954:SF18">
    <property type="entry name" value="RIBONUCLEASE HII"/>
    <property type="match status" value="1"/>
</dbReference>
<protein>
    <recommendedName>
        <fullName evidence="7 14">Ribonuclease HII</fullName>
        <shortName evidence="14">RNase HII</shortName>
        <ecNumber evidence="6 14">3.1.26.4</ecNumber>
    </recommendedName>
</protein>
<dbReference type="NCBIfam" id="NF000595">
    <property type="entry name" value="PRK00015.1-3"/>
    <property type="match status" value="1"/>
</dbReference>
<evidence type="ECO:0000256" key="1">
    <source>
        <dbReference type="ARBA" id="ARBA00000077"/>
    </source>
</evidence>
<evidence type="ECO:0000256" key="12">
    <source>
        <dbReference type="ARBA" id="ARBA00022801"/>
    </source>
</evidence>
<feature type="binding site" evidence="14 15">
    <location>
        <position position="90"/>
    </location>
    <ligand>
        <name>a divalent metal cation</name>
        <dbReference type="ChEBI" id="CHEBI:60240"/>
    </ligand>
</feature>
<dbReference type="Gene3D" id="3.30.420.10">
    <property type="entry name" value="Ribonuclease H-like superfamily/Ribonuclease H"/>
    <property type="match status" value="1"/>
</dbReference>
<feature type="domain" description="RNase H type-2" evidence="17">
    <location>
        <begin position="83"/>
        <end position="269"/>
    </location>
</feature>
<dbReference type="PANTHER" id="PTHR10954">
    <property type="entry name" value="RIBONUCLEASE H2 SUBUNIT A"/>
    <property type="match status" value="1"/>
</dbReference>
<dbReference type="EMBL" id="JXSU01000007">
    <property type="protein sequence ID" value="KIS24266.1"/>
    <property type="molecule type" value="Genomic_DNA"/>
</dbReference>
<dbReference type="GO" id="GO:0032299">
    <property type="term" value="C:ribonuclease H2 complex"/>
    <property type="evidence" value="ECO:0007669"/>
    <property type="project" value="TreeGrafter"/>
</dbReference>
<gene>
    <name evidence="14" type="primary">rnhB</name>
    <name evidence="18" type="ORF">N495_12015</name>
</gene>
<dbReference type="Pfam" id="PF01351">
    <property type="entry name" value="RNase_HII"/>
    <property type="match status" value="1"/>
</dbReference>
<dbReference type="HOGENOM" id="CLU_036532_2_1_9"/>
<name>A0A0D1BZR0_CLOBO</name>
<dbReference type="PROSITE" id="PS51975">
    <property type="entry name" value="RNASE_H_2"/>
    <property type="match status" value="1"/>
</dbReference>
<keyword evidence="12 14" id="KW-0378">Hydrolase</keyword>
<accession>A0A0D1BZR0</accession>
<keyword evidence="9 14" id="KW-0540">Nuclease</keyword>
<evidence type="ECO:0000256" key="16">
    <source>
        <dbReference type="RuleBase" id="RU003515"/>
    </source>
</evidence>
<dbReference type="GO" id="GO:0003723">
    <property type="term" value="F:RNA binding"/>
    <property type="evidence" value="ECO:0007669"/>
    <property type="project" value="UniProtKB-UniRule"/>
</dbReference>
<evidence type="ECO:0000256" key="9">
    <source>
        <dbReference type="ARBA" id="ARBA00022722"/>
    </source>
</evidence>
<dbReference type="EC" id="3.1.26.4" evidence="6 14"/>
<dbReference type="InterPro" id="IPR001352">
    <property type="entry name" value="RNase_HII/HIII"/>
</dbReference>
<evidence type="ECO:0000256" key="14">
    <source>
        <dbReference type="HAMAP-Rule" id="MF_00052"/>
    </source>
</evidence>
<dbReference type="GO" id="GO:0030145">
    <property type="term" value="F:manganese ion binding"/>
    <property type="evidence" value="ECO:0007669"/>
    <property type="project" value="UniProtKB-UniRule"/>
</dbReference>
<evidence type="ECO:0000256" key="2">
    <source>
        <dbReference type="ARBA" id="ARBA00001946"/>
    </source>
</evidence>
<evidence type="ECO:0000256" key="7">
    <source>
        <dbReference type="ARBA" id="ARBA00019179"/>
    </source>
</evidence>
<keyword evidence="8 14" id="KW-0963">Cytoplasm</keyword>
<dbReference type="InterPro" id="IPR022898">
    <property type="entry name" value="RNase_HII"/>
</dbReference>
<evidence type="ECO:0000256" key="10">
    <source>
        <dbReference type="ARBA" id="ARBA00022723"/>
    </source>
</evidence>
<dbReference type="GO" id="GO:0006298">
    <property type="term" value="P:mismatch repair"/>
    <property type="evidence" value="ECO:0007669"/>
    <property type="project" value="TreeGrafter"/>
</dbReference>
<dbReference type="CDD" id="cd07182">
    <property type="entry name" value="RNase_HII_bacteria_HII_like"/>
    <property type="match status" value="1"/>
</dbReference>
<dbReference type="OrthoDB" id="9803420at2"/>
<dbReference type="InterPro" id="IPR036397">
    <property type="entry name" value="RNaseH_sf"/>
</dbReference>
<comment type="caution">
    <text evidence="18">The sequence shown here is derived from an EMBL/GenBank/DDBJ whole genome shotgun (WGS) entry which is preliminary data.</text>
</comment>
<evidence type="ECO:0000256" key="6">
    <source>
        <dbReference type="ARBA" id="ARBA00012180"/>
    </source>
</evidence>
<dbReference type="GO" id="GO:0004523">
    <property type="term" value="F:RNA-DNA hybrid ribonuclease activity"/>
    <property type="evidence" value="ECO:0007669"/>
    <property type="project" value="UniProtKB-UniRule"/>
</dbReference>
<dbReference type="PATRIC" id="fig|1379739.3.peg.2787"/>
<comment type="similarity">
    <text evidence="5 14 16">Belongs to the RNase HII family.</text>
</comment>
<keyword evidence="13 14" id="KW-0464">Manganese</keyword>
<dbReference type="RefSeq" id="WP_003484834.1">
    <property type="nucleotide sequence ID" value="NZ_JXSU01000007.1"/>
</dbReference>
<comment type="function">
    <text evidence="3 14 16">Endonuclease that specifically degrades the RNA of RNA-DNA hybrids.</text>
</comment>
<feature type="binding site" evidence="14 15">
    <location>
        <position position="89"/>
    </location>
    <ligand>
        <name>a divalent metal cation</name>
        <dbReference type="ChEBI" id="CHEBI:60240"/>
    </ligand>
</feature>
<dbReference type="HAMAP" id="MF_00052_B">
    <property type="entry name" value="RNase_HII_B"/>
    <property type="match status" value="1"/>
</dbReference>
<comment type="cofactor">
    <cofactor evidence="2">
        <name>Mg(2+)</name>
        <dbReference type="ChEBI" id="CHEBI:18420"/>
    </cofactor>
</comment>
<evidence type="ECO:0000256" key="5">
    <source>
        <dbReference type="ARBA" id="ARBA00007383"/>
    </source>
</evidence>
<evidence type="ECO:0000256" key="8">
    <source>
        <dbReference type="ARBA" id="ARBA00022490"/>
    </source>
</evidence>
<dbReference type="SUPFAM" id="SSF53098">
    <property type="entry name" value="Ribonuclease H-like"/>
    <property type="match status" value="1"/>
</dbReference>
<evidence type="ECO:0000256" key="4">
    <source>
        <dbReference type="ARBA" id="ARBA00004496"/>
    </source>
</evidence>
<dbReference type="GO" id="GO:0005737">
    <property type="term" value="C:cytoplasm"/>
    <property type="evidence" value="ECO:0007669"/>
    <property type="project" value="UniProtKB-SubCell"/>
</dbReference>
<dbReference type="NCBIfam" id="NF000594">
    <property type="entry name" value="PRK00015.1-1"/>
    <property type="match status" value="1"/>
</dbReference>
<dbReference type="FunFam" id="3.30.420.10:FF:000113">
    <property type="entry name" value="Ribonuclease HII"/>
    <property type="match status" value="1"/>
</dbReference>